<organism evidence="1 2">
    <name type="scientific">Auricularia subglabra (strain TFB-10046 / SS5)</name>
    <name type="common">White-rot fungus</name>
    <name type="synonym">Auricularia delicata (strain TFB10046)</name>
    <dbReference type="NCBI Taxonomy" id="717982"/>
    <lineage>
        <taxon>Eukaryota</taxon>
        <taxon>Fungi</taxon>
        <taxon>Dikarya</taxon>
        <taxon>Basidiomycota</taxon>
        <taxon>Agaricomycotina</taxon>
        <taxon>Agaricomycetes</taxon>
        <taxon>Auriculariales</taxon>
        <taxon>Auriculariaceae</taxon>
        <taxon>Auricularia</taxon>
    </lineage>
</organism>
<dbReference type="Proteomes" id="UP000006514">
    <property type="component" value="Unassembled WGS sequence"/>
</dbReference>
<proteinExistence type="predicted"/>
<evidence type="ECO:0000313" key="2">
    <source>
        <dbReference type="Proteomes" id="UP000006514"/>
    </source>
</evidence>
<dbReference type="InterPro" id="IPR016197">
    <property type="entry name" value="Chromo-like_dom_sf"/>
</dbReference>
<dbReference type="InParanoid" id="J0WRD1"/>
<dbReference type="KEGG" id="adl:AURDEDRAFT_29860"/>
<dbReference type="EMBL" id="JH687943">
    <property type="protein sequence ID" value="EJD34482.1"/>
    <property type="molecule type" value="Genomic_DNA"/>
</dbReference>
<gene>
    <name evidence="1" type="ORF">AURDEDRAFT_29860</name>
</gene>
<evidence type="ECO:0008006" key="3">
    <source>
        <dbReference type="Google" id="ProtNLM"/>
    </source>
</evidence>
<protein>
    <recommendedName>
        <fullName evidence="3">Chromo domain-containing protein</fullName>
    </recommendedName>
</protein>
<dbReference type="SUPFAM" id="SSF54160">
    <property type="entry name" value="Chromo domain-like"/>
    <property type="match status" value="1"/>
</dbReference>
<keyword evidence="2" id="KW-1185">Reference proteome</keyword>
<accession>J0WRD1</accession>
<name>J0WRD1_AURST</name>
<feature type="non-terminal residue" evidence="1">
    <location>
        <position position="1"/>
    </location>
</feature>
<dbReference type="OrthoDB" id="3158924at2759"/>
<sequence length="78" mass="8969">AAFRLNLPPDMVRRGIHDVFHAELLRPFVPNDDERFPGRSWEQIARIPLEKPQSAVTEIVGHRTLGDSTVFYAKWDKG</sequence>
<feature type="non-terminal residue" evidence="1">
    <location>
        <position position="78"/>
    </location>
</feature>
<evidence type="ECO:0000313" key="1">
    <source>
        <dbReference type="EMBL" id="EJD34482.1"/>
    </source>
</evidence>
<reference evidence="2" key="1">
    <citation type="journal article" date="2012" name="Science">
        <title>The Paleozoic origin of enzymatic lignin decomposition reconstructed from 31 fungal genomes.</title>
        <authorList>
            <person name="Floudas D."/>
            <person name="Binder M."/>
            <person name="Riley R."/>
            <person name="Barry K."/>
            <person name="Blanchette R.A."/>
            <person name="Henrissat B."/>
            <person name="Martinez A.T."/>
            <person name="Otillar R."/>
            <person name="Spatafora J.W."/>
            <person name="Yadav J.S."/>
            <person name="Aerts A."/>
            <person name="Benoit I."/>
            <person name="Boyd A."/>
            <person name="Carlson A."/>
            <person name="Copeland A."/>
            <person name="Coutinho P.M."/>
            <person name="de Vries R.P."/>
            <person name="Ferreira P."/>
            <person name="Findley K."/>
            <person name="Foster B."/>
            <person name="Gaskell J."/>
            <person name="Glotzer D."/>
            <person name="Gorecki P."/>
            <person name="Heitman J."/>
            <person name="Hesse C."/>
            <person name="Hori C."/>
            <person name="Igarashi K."/>
            <person name="Jurgens J.A."/>
            <person name="Kallen N."/>
            <person name="Kersten P."/>
            <person name="Kohler A."/>
            <person name="Kuees U."/>
            <person name="Kumar T.K.A."/>
            <person name="Kuo A."/>
            <person name="LaButti K."/>
            <person name="Larrondo L.F."/>
            <person name="Lindquist E."/>
            <person name="Ling A."/>
            <person name="Lombard V."/>
            <person name="Lucas S."/>
            <person name="Lundell T."/>
            <person name="Martin R."/>
            <person name="McLaughlin D.J."/>
            <person name="Morgenstern I."/>
            <person name="Morin E."/>
            <person name="Murat C."/>
            <person name="Nagy L.G."/>
            <person name="Nolan M."/>
            <person name="Ohm R.A."/>
            <person name="Patyshakuliyeva A."/>
            <person name="Rokas A."/>
            <person name="Ruiz-Duenas F.J."/>
            <person name="Sabat G."/>
            <person name="Salamov A."/>
            <person name="Samejima M."/>
            <person name="Schmutz J."/>
            <person name="Slot J.C."/>
            <person name="St John F."/>
            <person name="Stenlid J."/>
            <person name="Sun H."/>
            <person name="Sun S."/>
            <person name="Syed K."/>
            <person name="Tsang A."/>
            <person name="Wiebenga A."/>
            <person name="Young D."/>
            <person name="Pisabarro A."/>
            <person name="Eastwood D.C."/>
            <person name="Martin F."/>
            <person name="Cullen D."/>
            <person name="Grigoriev I.V."/>
            <person name="Hibbett D.S."/>
        </authorList>
    </citation>
    <scope>NUCLEOTIDE SEQUENCE [LARGE SCALE GENOMIC DNA]</scope>
    <source>
        <strain evidence="2">TFB10046</strain>
    </source>
</reference>
<dbReference type="AlphaFoldDB" id="J0WRD1"/>